<dbReference type="InterPro" id="IPR012340">
    <property type="entry name" value="NA-bd_OB-fold"/>
</dbReference>
<dbReference type="CDD" id="cd04481">
    <property type="entry name" value="RPA1_DBD_B_like"/>
    <property type="match status" value="1"/>
</dbReference>
<dbReference type="OrthoDB" id="1915393at2759"/>
<protein>
    <submittedName>
        <fullName evidence="2">Uncharacterized protein</fullName>
    </submittedName>
</protein>
<evidence type="ECO:0000256" key="1">
    <source>
        <dbReference type="SAM" id="MobiDB-lite"/>
    </source>
</evidence>
<dbReference type="SUPFAM" id="SSF50249">
    <property type="entry name" value="Nucleic acid-binding proteins"/>
    <property type="match status" value="2"/>
</dbReference>
<dbReference type="CDD" id="cd04480">
    <property type="entry name" value="RPA1_DBD_A_like"/>
    <property type="match status" value="1"/>
</dbReference>
<keyword evidence="3" id="KW-1185">Reference proteome</keyword>
<organism evidence="2 3">
    <name type="scientific">Oryza meyeriana var. granulata</name>
    <dbReference type="NCBI Taxonomy" id="110450"/>
    <lineage>
        <taxon>Eukaryota</taxon>
        <taxon>Viridiplantae</taxon>
        <taxon>Streptophyta</taxon>
        <taxon>Embryophyta</taxon>
        <taxon>Tracheophyta</taxon>
        <taxon>Spermatophyta</taxon>
        <taxon>Magnoliopsida</taxon>
        <taxon>Liliopsida</taxon>
        <taxon>Poales</taxon>
        <taxon>Poaceae</taxon>
        <taxon>BOP clade</taxon>
        <taxon>Oryzoideae</taxon>
        <taxon>Oryzeae</taxon>
        <taxon>Oryzinae</taxon>
        <taxon>Oryza</taxon>
        <taxon>Oryza meyeriana</taxon>
    </lineage>
</organism>
<dbReference type="EMBL" id="SPHZ02000006">
    <property type="protein sequence ID" value="KAF0914811.1"/>
    <property type="molecule type" value="Genomic_DNA"/>
</dbReference>
<evidence type="ECO:0000313" key="2">
    <source>
        <dbReference type="EMBL" id="KAF0914811.1"/>
    </source>
</evidence>
<dbReference type="AlphaFoldDB" id="A0A6G1DQZ4"/>
<dbReference type="PANTHER" id="PTHR47165:SF4">
    <property type="entry name" value="OS03G0429900 PROTEIN"/>
    <property type="match status" value="1"/>
</dbReference>
<evidence type="ECO:0000313" key="3">
    <source>
        <dbReference type="Proteomes" id="UP000479710"/>
    </source>
</evidence>
<comment type="caution">
    <text evidence="2">The sequence shown here is derived from an EMBL/GenBank/DDBJ whole genome shotgun (WGS) entry which is preliminary data.</text>
</comment>
<dbReference type="Proteomes" id="UP000479710">
    <property type="component" value="Unassembled WGS sequence"/>
</dbReference>
<proteinExistence type="predicted"/>
<accession>A0A6G1DQZ4</accession>
<name>A0A6G1DQZ4_9ORYZ</name>
<reference evidence="2 3" key="1">
    <citation type="submission" date="2019-11" db="EMBL/GenBank/DDBJ databases">
        <title>Whole genome sequence of Oryza granulata.</title>
        <authorList>
            <person name="Li W."/>
        </authorList>
    </citation>
    <scope>NUCLEOTIDE SEQUENCE [LARGE SCALE GENOMIC DNA]</scope>
    <source>
        <strain evidence="3">cv. Menghai</strain>
        <tissue evidence="2">Leaf</tissue>
    </source>
</reference>
<dbReference type="Gene3D" id="2.40.50.140">
    <property type="entry name" value="Nucleic acid-binding proteins"/>
    <property type="match status" value="2"/>
</dbReference>
<dbReference type="PANTHER" id="PTHR47165">
    <property type="entry name" value="OS03G0429900 PROTEIN"/>
    <property type="match status" value="1"/>
</dbReference>
<sequence>MRLLQCDLSEEQQQELEQFAQWVLALGDGKLPASKKANESEATWIDIPDHLLIKTNGDKIYSIMGDTLLSELIQGDENERICVRVSRFWEFHDQRDETTVLHLGLVLIDEKIYPPCDEIFRPIITEGKVYYIKYYRVRKCSKRYKPVNNCMSICFTRWTTIEERVDPPANFPLYTYSLTPFGGLRSCVDKKDAFTVLNVALWGERATSFSADEVFAASQKEPQIVIFVGTPVRGYGSSACKWCINADTPEVNSLKNSIQGSYEPIKWIDLPHAATAHSNADPKSIAQIKDLNPFEFKSTVAAAPSIGFSNPPATPSIGLNSPSAVGAKGKSVEIECQSKTPNQILDEEDQDDDNLPLSQMGGHSATKNSTSKSYNKRKKKQALGLREARRRF</sequence>
<feature type="compositionally biased region" description="Acidic residues" evidence="1">
    <location>
        <begin position="345"/>
        <end position="354"/>
    </location>
</feature>
<gene>
    <name evidence="2" type="ORF">E2562_031915</name>
</gene>
<feature type="region of interest" description="Disordered" evidence="1">
    <location>
        <begin position="341"/>
        <end position="392"/>
    </location>
</feature>